<keyword evidence="5 7" id="KW-1133">Transmembrane helix</keyword>
<gene>
    <name evidence="8" type="ORF">GSF22_12135</name>
</gene>
<feature type="transmembrane region" description="Helical" evidence="7">
    <location>
        <begin position="249"/>
        <end position="270"/>
    </location>
</feature>
<dbReference type="InterPro" id="IPR011701">
    <property type="entry name" value="MFS"/>
</dbReference>
<dbReference type="PANTHER" id="PTHR23517:SF2">
    <property type="entry name" value="MULTIDRUG RESISTANCE PROTEIN MDTH"/>
    <property type="match status" value="1"/>
</dbReference>
<feature type="transmembrane region" description="Helical" evidence="7">
    <location>
        <begin position="366"/>
        <end position="393"/>
    </location>
</feature>
<evidence type="ECO:0000256" key="6">
    <source>
        <dbReference type="ARBA" id="ARBA00023136"/>
    </source>
</evidence>
<dbReference type="SUPFAM" id="SSF103473">
    <property type="entry name" value="MFS general substrate transporter"/>
    <property type="match status" value="1"/>
</dbReference>
<dbReference type="RefSeq" id="WP_208813647.1">
    <property type="nucleotide sequence ID" value="NZ_WVUH01000082.1"/>
</dbReference>
<dbReference type="InterPro" id="IPR050171">
    <property type="entry name" value="MFS_Transporters"/>
</dbReference>
<dbReference type="Gene3D" id="1.20.1250.20">
    <property type="entry name" value="MFS general substrate transporter like domains"/>
    <property type="match status" value="1"/>
</dbReference>
<evidence type="ECO:0000313" key="8">
    <source>
        <dbReference type="EMBL" id="MBO4206745.1"/>
    </source>
</evidence>
<comment type="subcellular location">
    <subcellularLocation>
        <location evidence="1">Cell membrane</location>
        <topology evidence="1">Multi-pass membrane protein</topology>
    </subcellularLocation>
</comment>
<organism evidence="8 9">
    <name type="scientific">Micromonospora echinofusca</name>
    <dbReference type="NCBI Taxonomy" id="47858"/>
    <lineage>
        <taxon>Bacteria</taxon>
        <taxon>Bacillati</taxon>
        <taxon>Actinomycetota</taxon>
        <taxon>Actinomycetes</taxon>
        <taxon>Micromonosporales</taxon>
        <taxon>Micromonosporaceae</taxon>
        <taxon>Micromonospora</taxon>
    </lineage>
</organism>
<keyword evidence="2" id="KW-0813">Transport</keyword>
<keyword evidence="3" id="KW-1003">Cell membrane</keyword>
<comment type="caution">
    <text evidence="8">The sequence shown here is derived from an EMBL/GenBank/DDBJ whole genome shotgun (WGS) entry which is preliminary data.</text>
</comment>
<evidence type="ECO:0000256" key="4">
    <source>
        <dbReference type="ARBA" id="ARBA00022692"/>
    </source>
</evidence>
<keyword evidence="4 7" id="KW-0812">Transmembrane</keyword>
<evidence type="ECO:0000256" key="7">
    <source>
        <dbReference type="SAM" id="Phobius"/>
    </source>
</evidence>
<protein>
    <submittedName>
        <fullName evidence="8">MFS transporter</fullName>
    </submittedName>
</protein>
<feature type="transmembrane region" description="Helical" evidence="7">
    <location>
        <begin position="144"/>
        <end position="163"/>
    </location>
</feature>
<feature type="transmembrane region" description="Helical" evidence="7">
    <location>
        <begin position="216"/>
        <end position="243"/>
    </location>
</feature>
<evidence type="ECO:0000313" key="9">
    <source>
        <dbReference type="Proteomes" id="UP000823521"/>
    </source>
</evidence>
<name>A0ABS3VQG4_MICEH</name>
<keyword evidence="6 7" id="KW-0472">Membrane</keyword>
<feature type="transmembrane region" description="Helical" evidence="7">
    <location>
        <begin position="169"/>
        <end position="190"/>
    </location>
</feature>
<reference evidence="8 9" key="1">
    <citation type="submission" date="2019-12" db="EMBL/GenBank/DDBJ databases">
        <title>Whole genome sequencing of endophytic Actinobacterium Micromonospora sp. MPMI6T.</title>
        <authorList>
            <person name="Evv R."/>
            <person name="Podile A.R."/>
        </authorList>
    </citation>
    <scope>NUCLEOTIDE SEQUENCE [LARGE SCALE GENOMIC DNA]</scope>
    <source>
        <strain evidence="8 9">MPMI6</strain>
    </source>
</reference>
<dbReference type="Pfam" id="PF07690">
    <property type="entry name" value="MFS_1"/>
    <property type="match status" value="1"/>
</dbReference>
<keyword evidence="9" id="KW-1185">Reference proteome</keyword>
<dbReference type="EMBL" id="WVUH01000082">
    <property type="protein sequence ID" value="MBO4206745.1"/>
    <property type="molecule type" value="Genomic_DNA"/>
</dbReference>
<dbReference type="Proteomes" id="UP000823521">
    <property type="component" value="Unassembled WGS sequence"/>
</dbReference>
<feature type="transmembrane region" description="Helical" evidence="7">
    <location>
        <begin position="47"/>
        <end position="70"/>
    </location>
</feature>
<evidence type="ECO:0000256" key="1">
    <source>
        <dbReference type="ARBA" id="ARBA00004651"/>
    </source>
</evidence>
<feature type="transmembrane region" description="Helical" evidence="7">
    <location>
        <begin position="21"/>
        <end position="41"/>
    </location>
</feature>
<evidence type="ECO:0000256" key="2">
    <source>
        <dbReference type="ARBA" id="ARBA00022448"/>
    </source>
</evidence>
<accession>A0ABS3VQG4</accession>
<proteinExistence type="predicted"/>
<dbReference type="PANTHER" id="PTHR23517">
    <property type="entry name" value="RESISTANCE PROTEIN MDTM, PUTATIVE-RELATED-RELATED"/>
    <property type="match status" value="1"/>
</dbReference>
<sequence length="417" mass="42566">MSRWSTISPIPPAGDLRTLSWATLTNTLGSGLWLAGSALYLTRGVGLSAPAVGVALTVGALVGLTASLPFGRLADRYDPRTLRAALQITQAAVAAAYLLVGSVTTLIVVAVLDALLTAGNLAVRAALVAVVAGPRDRVTAFATLRAVANLGIGVGAAAAGVALTVDTLLAYQFLVIGNASTYAISALLVLRLPRTSRPSTLTTPRRSLLGPALRDLPFLAVSTASAVLTLHHVVLTLIIPLWVVSHTSAPAGVVSAILVTNTVLTVLLAVRLSRAVDTATTAARTVRRAGLVLAVAMLLYATSGHLPAVAATALLLLTTVVYTIGDLWHSVSGARLAYDLADPDAIGEYQGVDQLLSGTVRAAGPALLTLLILTGGVAGWAATAALLAVAGLLTPRIAAWALRTRRPAAPASASRRC</sequence>
<dbReference type="InterPro" id="IPR036259">
    <property type="entry name" value="MFS_trans_sf"/>
</dbReference>
<feature type="transmembrane region" description="Helical" evidence="7">
    <location>
        <begin position="106"/>
        <end position="132"/>
    </location>
</feature>
<evidence type="ECO:0000256" key="3">
    <source>
        <dbReference type="ARBA" id="ARBA00022475"/>
    </source>
</evidence>
<feature type="transmembrane region" description="Helical" evidence="7">
    <location>
        <begin position="291"/>
        <end position="324"/>
    </location>
</feature>
<evidence type="ECO:0000256" key="5">
    <source>
        <dbReference type="ARBA" id="ARBA00022989"/>
    </source>
</evidence>